<evidence type="ECO:0000313" key="3">
    <source>
        <dbReference type="Proteomes" id="UP000319576"/>
    </source>
</evidence>
<keyword evidence="1" id="KW-0472">Membrane</keyword>
<proteinExistence type="predicted"/>
<sequence>MPAYAIVFGALLTALGAVAYFNPDLLAGGKPNQISAASPAFVGLPIALAGLLSLAAPGARKHAMHLAAVLALLGVIGGFVPVVLRKFDVNTTAVQVGLGMTGLSAVFLFLCVRSFVAARKARQAGTPTA</sequence>
<name>A0A517XZR5_9BACT</name>
<keyword evidence="1" id="KW-0812">Transmembrane</keyword>
<protein>
    <submittedName>
        <fullName evidence="2">Uncharacterized protein</fullName>
    </submittedName>
</protein>
<accession>A0A517XZR5</accession>
<feature type="transmembrane region" description="Helical" evidence="1">
    <location>
        <begin position="63"/>
        <end position="84"/>
    </location>
</feature>
<dbReference type="AlphaFoldDB" id="A0A517XZR5"/>
<dbReference type="Proteomes" id="UP000319576">
    <property type="component" value="Chromosome"/>
</dbReference>
<dbReference type="EMBL" id="CP036273">
    <property type="protein sequence ID" value="QDU22948.1"/>
    <property type="molecule type" value="Genomic_DNA"/>
</dbReference>
<gene>
    <name evidence="2" type="ORF">ETAA1_49370</name>
</gene>
<keyword evidence="1" id="KW-1133">Transmembrane helix</keyword>
<organism evidence="2 3">
    <name type="scientific">Urbifossiella limnaea</name>
    <dbReference type="NCBI Taxonomy" id="2528023"/>
    <lineage>
        <taxon>Bacteria</taxon>
        <taxon>Pseudomonadati</taxon>
        <taxon>Planctomycetota</taxon>
        <taxon>Planctomycetia</taxon>
        <taxon>Gemmatales</taxon>
        <taxon>Gemmataceae</taxon>
        <taxon>Urbifossiella</taxon>
    </lineage>
</organism>
<reference evidence="2 3" key="1">
    <citation type="submission" date="2019-02" db="EMBL/GenBank/DDBJ databases">
        <title>Deep-cultivation of Planctomycetes and their phenomic and genomic characterization uncovers novel biology.</title>
        <authorList>
            <person name="Wiegand S."/>
            <person name="Jogler M."/>
            <person name="Boedeker C."/>
            <person name="Pinto D."/>
            <person name="Vollmers J."/>
            <person name="Rivas-Marin E."/>
            <person name="Kohn T."/>
            <person name="Peeters S.H."/>
            <person name="Heuer A."/>
            <person name="Rast P."/>
            <person name="Oberbeckmann S."/>
            <person name="Bunk B."/>
            <person name="Jeske O."/>
            <person name="Meyerdierks A."/>
            <person name="Storesund J.E."/>
            <person name="Kallscheuer N."/>
            <person name="Luecker S."/>
            <person name="Lage O.M."/>
            <person name="Pohl T."/>
            <person name="Merkel B.J."/>
            <person name="Hornburger P."/>
            <person name="Mueller R.-W."/>
            <person name="Bruemmer F."/>
            <person name="Labrenz M."/>
            <person name="Spormann A.M."/>
            <person name="Op den Camp H."/>
            <person name="Overmann J."/>
            <person name="Amann R."/>
            <person name="Jetten M.S.M."/>
            <person name="Mascher T."/>
            <person name="Medema M.H."/>
            <person name="Devos D.P."/>
            <person name="Kaster A.-K."/>
            <person name="Ovreas L."/>
            <person name="Rohde M."/>
            <person name="Galperin M.Y."/>
            <person name="Jogler C."/>
        </authorList>
    </citation>
    <scope>NUCLEOTIDE SEQUENCE [LARGE SCALE GENOMIC DNA]</scope>
    <source>
        <strain evidence="2 3">ETA_A1</strain>
    </source>
</reference>
<dbReference type="RefSeq" id="WP_145243054.1">
    <property type="nucleotide sequence ID" value="NZ_CP036273.1"/>
</dbReference>
<evidence type="ECO:0000313" key="2">
    <source>
        <dbReference type="EMBL" id="QDU22948.1"/>
    </source>
</evidence>
<keyword evidence="3" id="KW-1185">Reference proteome</keyword>
<evidence type="ECO:0000256" key="1">
    <source>
        <dbReference type="SAM" id="Phobius"/>
    </source>
</evidence>
<feature type="transmembrane region" description="Helical" evidence="1">
    <location>
        <begin position="35"/>
        <end position="56"/>
    </location>
</feature>
<feature type="transmembrane region" description="Helical" evidence="1">
    <location>
        <begin position="96"/>
        <end position="116"/>
    </location>
</feature>
<dbReference type="KEGG" id="uli:ETAA1_49370"/>